<feature type="repeat" description="PPR" evidence="3">
    <location>
        <begin position="272"/>
        <end position="306"/>
    </location>
</feature>
<dbReference type="PANTHER" id="PTHR47926">
    <property type="entry name" value="PENTATRICOPEPTIDE REPEAT-CONTAINING PROTEIN"/>
    <property type="match status" value="1"/>
</dbReference>
<evidence type="ECO:0000256" key="3">
    <source>
        <dbReference type="PROSITE-ProRule" id="PRU00708"/>
    </source>
</evidence>
<dbReference type="Gramene" id="NC11G0121960.1">
    <property type="protein sequence ID" value="NC11G0121960.1:cds"/>
    <property type="gene ID" value="NC11G0121960"/>
</dbReference>
<dbReference type="Pfam" id="PF12854">
    <property type="entry name" value="PPR_1"/>
    <property type="match status" value="1"/>
</dbReference>
<accession>A0A5K0XMW3</accession>
<dbReference type="FunFam" id="1.25.40.10:FF:000227">
    <property type="entry name" value="Pentatricopeptide repeat-containing protein At3g13880"/>
    <property type="match status" value="1"/>
</dbReference>
<name>A0A5K0XMW3_9MAGN</name>
<dbReference type="NCBIfam" id="TIGR00756">
    <property type="entry name" value="PPR"/>
    <property type="match status" value="6"/>
</dbReference>
<dbReference type="FunFam" id="1.25.40.10:FF:000333">
    <property type="entry name" value="Pentatricopeptide repeat-containing protein"/>
    <property type="match status" value="1"/>
</dbReference>
<keyword evidence="2" id="KW-0677">Repeat</keyword>
<dbReference type="FunFam" id="1.25.40.10:FF:000427">
    <property type="entry name" value="Pentatricopeptide repeat-containing protein chloroplastic"/>
    <property type="match status" value="1"/>
</dbReference>
<dbReference type="Pfam" id="PF01535">
    <property type="entry name" value="PPR"/>
    <property type="match status" value="5"/>
</dbReference>
<dbReference type="AlphaFoldDB" id="A0A5K0XMW3"/>
<feature type="repeat" description="PPR" evidence="3">
    <location>
        <begin position="69"/>
        <end position="103"/>
    </location>
</feature>
<dbReference type="Pfam" id="PF13041">
    <property type="entry name" value="PPR_2"/>
    <property type="match status" value="3"/>
</dbReference>
<dbReference type="Gene3D" id="1.25.40.10">
    <property type="entry name" value="Tetratricopeptide repeat domain"/>
    <property type="match status" value="4"/>
</dbReference>
<dbReference type="FunFam" id="1.25.40.10:FF:000090">
    <property type="entry name" value="Pentatricopeptide repeat-containing protein, chloroplastic"/>
    <property type="match status" value="1"/>
</dbReference>
<sequence>MAGEASKFRRLLKRCQGIAELKQIHAHFILSPHPQPLNMATLIAQLYINCGVAYLDHAVGILRQVPNPSLYLYNVVMRGYSESRIPFKTILFFKEMVGSALKPDNFTYPFVLKSCTRSFALTEGIQIHGFVIKTGFDGDGFVHNTLMNMYAATGEVDTCEKLFNSSSFRDSVSWNTMMLSYARSNRPLYAFELFKMMKCDKISAPNQITMVTLLGVCSQLRRLDLGKWVHGMIELEKIEYNLVLETALVNMYSKCGEVDIARHLFDKMSVRNVASWNAMISGYARNGQPNNGLILFDLMKDCGLMPNEITMLSVVSCCTQLRDIEMGNMVLDYMRSQNIVLCKNLQNALVDMYAKCEDMESAKKLFDEMKERDQISWASLIGGYVRSSRFNEAIQAFQQMQLSNAKPDAVTLINLLKLCSDLAALDLGRWVHFYMDRNKISDLYLNTALIDMYCKCGNVADAIDVFNRMPTKNAMSWTAIISGLGLNGCNQQALKFFAEMQREAMVRPDEITFITVLAACSHAGLVEQGYHYFHMMTESYGIEPTVEHYGCMVDLLGRAGLVQEAQKMVQKMPMKPSASVLGSLLNSCKIHGQFKIAEEVVKYIQETGSIVGATYVTCSNIYADAMLWEDVYRLRKDMQISGVEKIPGGSLVGLDSGVQEFLCGR</sequence>
<feature type="repeat" description="PPR" evidence="3">
    <location>
        <begin position="442"/>
        <end position="476"/>
    </location>
</feature>
<gene>
    <name evidence="4" type="ORF">NYM_LOCUS6690</name>
</gene>
<dbReference type="GO" id="GO:0009451">
    <property type="term" value="P:RNA modification"/>
    <property type="evidence" value="ECO:0007669"/>
    <property type="project" value="InterPro"/>
</dbReference>
<dbReference type="EMBL" id="LR721776">
    <property type="protein sequence ID" value="VVV66163.1"/>
    <property type="molecule type" value="Genomic_DNA"/>
</dbReference>
<feature type="repeat" description="PPR" evidence="3">
    <location>
        <begin position="373"/>
        <end position="407"/>
    </location>
</feature>
<organism evidence="4">
    <name type="scientific">Nymphaea colorata</name>
    <name type="common">pocket water lily</name>
    <dbReference type="NCBI Taxonomy" id="210225"/>
    <lineage>
        <taxon>Eukaryota</taxon>
        <taxon>Viridiplantae</taxon>
        <taxon>Streptophyta</taxon>
        <taxon>Embryophyta</taxon>
        <taxon>Tracheophyta</taxon>
        <taxon>Spermatophyta</taxon>
        <taxon>Magnoliopsida</taxon>
        <taxon>Nymphaeales</taxon>
        <taxon>Nymphaeaceae</taxon>
        <taxon>Nymphaea</taxon>
    </lineage>
</organism>
<comment type="similarity">
    <text evidence="1">Belongs to the PPR family. PCMP-H subfamily.</text>
</comment>
<evidence type="ECO:0000313" key="4">
    <source>
        <dbReference type="EMBL" id="VVV66163.1"/>
    </source>
</evidence>
<dbReference type="PANTHER" id="PTHR47926:SF436">
    <property type="entry name" value="PENTATRICOPEPTIDE REPEAT-CONTAINING PROTEIN ELI1, CHLOROPLASTIC-LIKE ISOFORM X2"/>
    <property type="match status" value="1"/>
</dbReference>
<dbReference type="InterPro" id="IPR046848">
    <property type="entry name" value="E_motif"/>
</dbReference>
<dbReference type="InterPro" id="IPR002885">
    <property type="entry name" value="PPR_rpt"/>
</dbReference>
<feature type="repeat" description="PPR" evidence="3">
    <location>
        <begin position="170"/>
        <end position="204"/>
    </location>
</feature>
<reference evidence="4" key="1">
    <citation type="submission" date="2019-09" db="EMBL/GenBank/DDBJ databases">
        <authorList>
            <person name="Zhang L."/>
        </authorList>
    </citation>
    <scope>NUCLEOTIDE SEQUENCE</scope>
</reference>
<dbReference type="GO" id="GO:0003723">
    <property type="term" value="F:RNA binding"/>
    <property type="evidence" value="ECO:0007669"/>
    <property type="project" value="InterPro"/>
</dbReference>
<evidence type="ECO:0008006" key="5">
    <source>
        <dbReference type="Google" id="ProtNLM"/>
    </source>
</evidence>
<dbReference type="InterPro" id="IPR046960">
    <property type="entry name" value="PPR_At4g14850-like_plant"/>
</dbReference>
<dbReference type="PROSITE" id="PS51375">
    <property type="entry name" value="PPR"/>
    <property type="match status" value="5"/>
</dbReference>
<proteinExistence type="inferred from homology"/>
<protein>
    <recommendedName>
        <fullName evidence="5">Pentacotripeptide-repeat region of PRORP domain-containing protein</fullName>
    </recommendedName>
</protein>
<dbReference type="Pfam" id="PF20431">
    <property type="entry name" value="E_motif"/>
    <property type="match status" value="1"/>
</dbReference>
<evidence type="ECO:0000256" key="2">
    <source>
        <dbReference type="ARBA" id="ARBA00022737"/>
    </source>
</evidence>
<evidence type="ECO:0000256" key="1">
    <source>
        <dbReference type="ARBA" id="ARBA00006643"/>
    </source>
</evidence>
<dbReference type="InterPro" id="IPR011990">
    <property type="entry name" value="TPR-like_helical_dom_sf"/>
</dbReference>